<dbReference type="CDD" id="cd14686">
    <property type="entry name" value="bZIP"/>
    <property type="match status" value="1"/>
</dbReference>
<keyword evidence="3" id="KW-1185">Reference proteome</keyword>
<accession>J9D8Y1</accession>
<evidence type="ECO:0000256" key="1">
    <source>
        <dbReference type="SAM" id="MobiDB-lite"/>
    </source>
</evidence>
<comment type="caution">
    <text evidence="2">The sequence shown here is derived from an EMBL/GenBank/DDBJ whole genome shotgun (WGS) entry which is preliminary data.</text>
</comment>
<evidence type="ECO:0008006" key="4">
    <source>
        <dbReference type="Google" id="ProtNLM"/>
    </source>
</evidence>
<dbReference type="InParanoid" id="J9D8Y1"/>
<dbReference type="AlphaFoldDB" id="J9D8Y1"/>
<dbReference type="EMBL" id="AFBI03000026">
    <property type="protein sequence ID" value="EJW03959.1"/>
    <property type="molecule type" value="Genomic_DNA"/>
</dbReference>
<evidence type="ECO:0000313" key="3">
    <source>
        <dbReference type="Proteomes" id="UP000003163"/>
    </source>
</evidence>
<feature type="region of interest" description="Disordered" evidence="1">
    <location>
        <begin position="205"/>
        <end position="228"/>
    </location>
</feature>
<evidence type="ECO:0000313" key="2">
    <source>
        <dbReference type="EMBL" id="EJW03959.1"/>
    </source>
</evidence>
<reference evidence="2 3" key="1">
    <citation type="submission" date="2011-08" db="EMBL/GenBank/DDBJ databases">
        <authorList>
            <person name="Liu Z.J."/>
            <person name="Shi F.L."/>
            <person name="Lu J.Q."/>
            <person name="Li M."/>
            <person name="Wang Z.L."/>
        </authorList>
    </citation>
    <scope>NUCLEOTIDE SEQUENCE [LARGE SCALE GENOMIC DNA]</scope>
    <source>
        <strain evidence="2 3">USNM 41457</strain>
    </source>
</reference>
<dbReference type="VEuPathDB" id="MicrosporidiaDB:EDEG_01752"/>
<name>J9D8Y1_EDHAE</name>
<gene>
    <name evidence="2" type="ORF">EDEG_01752</name>
</gene>
<sequence>MRPPKIVEDEEQLNTLKKNRLSARLSYLKRKAHFEDLRNENEELKSTIRNLNLTIDYLKHVIVKNNIVCDFSVLFNDSHAENSNSGFERPSINNFISNTMNNKKNFDERNEAIVCADKNDEISQLINNKMKSVKLAKHADEVFKKNSLHATKILIPTLDHRLKDSKVVNLNLFEKNKINHSEIRNEIREVKMAYNKLKTYKRDIGNNSANQRQEFGNPSASSSNSQLENFNTANCDKTQTAFTQKNQIVNFNFTNSMIENCNQEKINSPTQLKSEKSQKNIPNHNVDCSINKISNIIINREKQPVSNPNDFLNIYNDKEKILDRKNAKTNLNNTNEQFDKGLSYFDEKKTNKNTPTFIQSKKILLKDDKKYLLKNKNSNCVISNTLNYKFNVQDNLVPVSFRNEGFENKQVAGNRNNVYENQECSRASQIPAFPTSDHFTQSSNHIFDPQLSYYKFNAPNNNLFQHDLLKSYETEKNINLNLNNNAFNTNMAESNAKKCKISYNTYNTGERNEMHQNTAINNNHTDCDNKPHVINTSELNNNHPKNMSKPPSMQIAKIQSFLPCKSLFLNDQNISRIQGLGNEKFDDRLDDFYEALFF</sequence>
<dbReference type="HOGENOM" id="CLU_456357_0_0_1"/>
<proteinExistence type="predicted"/>
<dbReference type="Proteomes" id="UP000003163">
    <property type="component" value="Unassembled WGS sequence"/>
</dbReference>
<reference evidence="3" key="2">
    <citation type="submission" date="2015-07" db="EMBL/GenBank/DDBJ databases">
        <title>Contrasting host-pathogen interactions and genome evolution in two generalist and specialist microsporidian pathogens of mosquitoes.</title>
        <authorList>
            <consortium name="The Broad Institute Genomics Platform"/>
            <consortium name="The Broad Institute Genome Sequencing Center for Infectious Disease"/>
            <person name="Cuomo C.A."/>
            <person name="Sanscrainte N.D."/>
            <person name="Goldberg J.M."/>
            <person name="Heiman D."/>
            <person name="Young S."/>
            <person name="Zeng Q."/>
            <person name="Becnel J.J."/>
            <person name="Birren B.W."/>
        </authorList>
    </citation>
    <scope>NUCLEOTIDE SEQUENCE [LARGE SCALE GENOMIC DNA]</scope>
    <source>
        <strain evidence="3">USNM 41457</strain>
    </source>
</reference>
<organism evidence="2 3">
    <name type="scientific">Edhazardia aedis (strain USNM 41457)</name>
    <name type="common">Microsporidian parasite</name>
    <dbReference type="NCBI Taxonomy" id="1003232"/>
    <lineage>
        <taxon>Eukaryota</taxon>
        <taxon>Fungi</taxon>
        <taxon>Fungi incertae sedis</taxon>
        <taxon>Microsporidia</taxon>
        <taxon>Edhazardia</taxon>
    </lineage>
</organism>
<protein>
    <recommendedName>
        <fullName evidence="4">BZIP domain-containing protein</fullName>
    </recommendedName>
</protein>